<feature type="region of interest" description="Disordered" evidence="2">
    <location>
        <begin position="1387"/>
        <end position="1413"/>
    </location>
</feature>
<feature type="compositionally biased region" description="Basic and acidic residues" evidence="2">
    <location>
        <begin position="632"/>
        <end position="643"/>
    </location>
</feature>
<feature type="domain" description="Little elongation complex subunit 1 C-terminal" evidence="3">
    <location>
        <begin position="2614"/>
        <end position="2700"/>
    </location>
</feature>
<feature type="compositionally biased region" description="Basic and acidic residues" evidence="2">
    <location>
        <begin position="1050"/>
        <end position="1072"/>
    </location>
</feature>
<feature type="compositionally biased region" description="Polar residues" evidence="2">
    <location>
        <begin position="1631"/>
        <end position="1644"/>
    </location>
</feature>
<dbReference type="OrthoDB" id="2238957at2759"/>
<feature type="compositionally biased region" description="Basic and acidic residues" evidence="2">
    <location>
        <begin position="1018"/>
        <end position="1032"/>
    </location>
</feature>
<feature type="compositionally biased region" description="Polar residues" evidence="2">
    <location>
        <begin position="2092"/>
        <end position="2102"/>
    </location>
</feature>
<evidence type="ECO:0000256" key="2">
    <source>
        <dbReference type="SAM" id="MobiDB-lite"/>
    </source>
</evidence>
<feature type="compositionally biased region" description="Basic and acidic residues" evidence="2">
    <location>
        <begin position="767"/>
        <end position="782"/>
    </location>
</feature>
<feature type="compositionally biased region" description="Acidic residues" evidence="2">
    <location>
        <begin position="339"/>
        <end position="349"/>
    </location>
</feature>
<feature type="compositionally biased region" description="Basic and acidic residues" evidence="2">
    <location>
        <begin position="280"/>
        <end position="301"/>
    </location>
</feature>
<feature type="region of interest" description="Disordered" evidence="2">
    <location>
        <begin position="1941"/>
        <end position="1976"/>
    </location>
</feature>
<reference evidence="4" key="1">
    <citation type="submission" date="2022-11" db="UniProtKB">
        <authorList>
            <consortium name="EnsemblMetazoa"/>
        </authorList>
    </citation>
    <scope>IDENTIFICATION</scope>
</reference>
<name>A0A913ZIV8_PATMI</name>
<feature type="region of interest" description="Disordered" evidence="2">
    <location>
        <begin position="2051"/>
        <end position="2104"/>
    </location>
</feature>
<feature type="compositionally biased region" description="Basic and acidic residues" evidence="2">
    <location>
        <begin position="1734"/>
        <end position="1745"/>
    </location>
</feature>
<feature type="compositionally biased region" description="Basic and acidic residues" evidence="2">
    <location>
        <begin position="967"/>
        <end position="991"/>
    </location>
</feature>
<feature type="region of interest" description="Disordered" evidence="2">
    <location>
        <begin position="1347"/>
        <end position="1366"/>
    </location>
</feature>
<feature type="compositionally biased region" description="Polar residues" evidence="2">
    <location>
        <begin position="1545"/>
        <end position="1576"/>
    </location>
</feature>
<protein>
    <recommendedName>
        <fullName evidence="3">Little elongation complex subunit 1 C-terminal domain-containing protein</fullName>
    </recommendedName>
</protein>
<keyword evidence="1" id="KW-0175">Coiled coil</keyword>
<dbReference type="Proteomes" id="UP000887568">
    <property type="component" value="Unplaced"/>
</dbReference>
<feature type="compositionally biased region" description="Polar residues" evidence="2">
    <location>
        <begin position="910"/>
        <end position="934"/>
    </location>
</feature>
<feature type="coiled-coil region" evidence="1">
    <location>
        <begin position="36"/>
        <end position="223"/>
    </location>
</feature>
<evidence type="ECO:0000256" key="1">
    <source>
        <dbReference type="SAM" id="Coils"/>
    </source>
</evidence>
<dbReference type="GeneID" id="119724136"/>
<feature type="compositionally biased region" description="Polar residues" evidence="2">
    <location>
        <begin position="650"/>
        <end position="664"/>
    </location>
</feature>
<feature type="region of interest" description="Disordered" evidence="2">
    <location>
        <begin position="603"/>
        <end position="1304"/>
    </location>
</feature>
<feature type="compositionally biased region" description="Basic and acidic residues" evidence="2">
    <location>
        <begin position="1174"/>
        <end position="1209"/>
    </location>
</feature>
<feature type="compositionally biased region" description="Polar residues" evidence="2">
    <location>
        <begin position="751"/>
        <end position="761"/>
    </location>
</feature>
<feature type="compositionally biased region" description="Basic and acidic residues" evidence="2">
    <location>
        <begin position="999"/>
        <end position="1008"/>
    </location>
</feature>
<feature type="compositionally biased region" description="Basic residues" evidence="2">
    <location>
        <begin position="420"/>
        <end position="430"/>
    </location>
</feature>
<feature type="domain" description="Little elongation complex subunit 1 C-terminal" evidence="3">
    <location>
        <begin position="2521"/>
        <end position="2589"/>
    </location>
</feature>
<feature type="region of interest" description="Disordered" evidence="2">
    <location>
        <begin position="322"/>
        <end position="585"/>
    </location>
</feature>
<feature type="region of interest" description="Disordered" evidence="2">
    <location>
        <begin position="1798"/>
        <end position="1817"/>
    </location>
</feature>
<feature type="compositionally biased region" description="Basic and acidic residues" evidence="2">
    <location>
        <begin position="1091"/>
        <end position="1102"/>
    </location>
</feature>
<organism evidence="4 5">
    <name type="scientific">Patiria miniata</name>
    <name type="common">Bat star</name>
    <name type="synonym">Asterina miniata</name>
    <dbReference type="NCBI Taxonomy" id="46514"/>
    <lineage>
        <taxon>Eukaryota</taxon>
        <taxon>Metazoa</taxon>
        <taxon>Echinodermata</taxon>
        <taxon>Eleutherozoa</taxon>
        <taxon>Asterozoa</taxon>
        <taxon>Asteroidea</taxon>
        <taxon>Valvatacea</taxon>
        <taxon>Valvatida</taxon>
        <taxon>Asterinidae</taxon>
        <taxon>Patiria</taxon>
    </lineage>
</organism>
<feature type="compositionally biased region" description="Polar residues" evidence="2">
    <location>
        <begin position="1275"/>
        <end position="1301"/>
    </location>
</feature>
<feature type="compositionally biased region" description="Polar residues" evidence="2">
    <location>
        <begin position="1158"/>
        <end position="1171"/>
    </location>
</feature>
<dbReference type="InterPro" id="IPR057881">
    <property type="entry name" value="ICE1_C"/>
</dbReference>
<feature type="compositionally biased region" description="Basic and acidic residues" evidence="2">
    <location>
        <begin position="488"/>
        <end position="516"/>
    </location>
</feature>
<feature type="compositionally biased region" description="Basic and acidic residues" evidence="2">
    <location>
        <begin position="1255"/>
        <end position="1274"/>
    </location>
</feature>
<evidence type="ECO:0000313" key="5">
    <source>
        <dbReference type="Proteomes" id="UP000887568"/>
    </source>
</evidence>
<feature type="region of interest" description="Disordered" evidence="2">
    <location>
        <begin position="272"/>
        <end position="301"/>
    </location>
</feature>
<feature type="compositionally biased region" description="Basic and acidic residues" evidence="2">
    <location>
        <begin position="1606"/>
        <end position="1617"/>
    </location>
</feature>
<feature type="region of interest" description="Disordered" evidence="2">
    <location>
        <begin position="1"/>
        <end position="28"/>
    </location>
</feature>
<evidence type="ECO:0000259" key="3">
    <source>
        <dbReference type="Pfam" id="PF25817"/>
    </source>
</evidence>
<sequence>MTTNVDDDHAPITDGDAPCNNEYTEDSTQETSCKRCAELQEELERSQRDRALYTSIKKKITLTDTLIRKYNSKCQEFDQQQKKLEDVAYKLASAKRDCKILEKELTSTLEEIIPWKLHKDKYLKELEECRAKLRETEDKLAGSEASCVQFKDGFYEMQEKLETLEGNQTDLKKAAEKSQQAEKKTSALLAKNKDDLSTCKKELQSAKKREARLVTRHQQAKNKISELVQILRDRGIPVPKVPKSLLGGSAYGQESVSTEDTDFEQVGEVFSPPMEFLSPARHESSVVEDHSEREEDTGHPSFKEDACLKIFNRFSCDMSACVSPLPPSPMLSDASSDISGDEVSDDEVFSDVADQIESQLNLVETGDVGETSRESKEELTEGKRQLRQTPQRRAVAQRKSRDANAEKQDDSAEETSGKKQPSRRRQKGSKKGATEISTPSGRPADVVEVLSETDSEASGNLHASSHETGGSATEFDRQGGPGKGKSGIPKESRKSSSLDEDNYQERHFNERGREELLGFSSTLSDDSDDNQEDTKYPPTEPSRHRTGTNWHVADFGSPSTVEGRHQSLPQIDLRQSQDDTWDEHKKLVLSPDRRLTRSQLKTLTERGVIEPTDAVKPSLSSCQNQLKSPAKRTLEHSERDKNASKRPVTRSLSVSEAESSTEGASPSPARPVCRKLLRSNSALEGKPSSKGLASAATQISPVHSPPRRLRHSVSLLEQTSSLAEENPETKNEDTKPTAVDHKDNIPKKFNRSVSVPGNKSSEMVVESFEKLEDSRGRSDTSVRRITRSQALHLQSQDKNEIFPKRITRSAAKTSNMKTEARDLPHKTTTTSPRLGKKSDTDSSSIQEEDKECTSRGLRTISTESQDSDIADASSLLVNSESRNPEQILDCDPAEPHHASSESKTWALETPTISVNSRSNCNKICNDGNGMQSSSDMKHDKAEGLEESEVSHMSLVPQTGQEASGGQKDTEVRKNSENKPPESENHNQKADDSSGNGVRSTREVAEKLSFEAAEESQENGDRHLELDEPRVAESEQSEQGHMLGVGEEPFDFERFVGETSKSESEDGQPDREGTPTPDVDPTRGSNSSLEELFNKGDKSRGVMELEEGGDDRQNCVSSATKEATSHVGLHLRNGDDGPGNVEDLEPASCDVDGRKNVEMAQTNSLGRGSSSAEESDLRSKDDGPVEGMKHQPTEDDGNLRENKATRRDPSTHTSSNQSGSLCWEDISNQGGRGSSSAEESDLRSRDDGPVKGMKHHPTEDDGNLRENKETRRDPSTHTSSNQSGSLCWEDISNQGASTSNNREAQRQVLCVEAESSRASTPTTDEVISINSVAGHVSPVSPLPLQYTTRPLSPLSSPPRSPPLSPLAPSPISLEGFVSFPRMLSPLPPSPGIPDYESPDDAGHSALTEGIPGSGLVNQPRMISPLFPTPVPPAVSPLPEAPSANLLSPLSDASSVRLDQLDRSPMISPLRNPLIPSPCNFHAVAPSDALSVRPQHYPVPRRQPASRCLATSFTSTAAGTSQNPEIISPRLHSLASEMIFEFGEARPSTSGLQRPQPSQMPTSSFRQENRGNQATDCTETLKDPKLKGQRSGISGFMELRSKPSTSKNDPKDSDVKKQQETNGQSVLEKENSKNNLDSCEMVQQQITKDDKTPPYDQKDSDPPKTRRRRKEPSSSQKKDLKSLLVNQDIRRWQRKISSAQTTLHRQQKEDAREVKLLVAEVLRLLFLVLQEAEEKTLRLRRKSDTAGKDSGSVSKTPKRRKRSNSSSDQTETVAKESDSQPKGQTGASSIQQEIEKNEEHGSAIPVQSVMSGQPSARPKRGRIMLIPALELKTSGFKKSCSMRKREVKQEDEANLLLDEVKPEFKEDVKPEFKEEVKLEFKEEVKPEFKTDGEKEHFVCQQNGNVLESAVKQENADAPVRKSSDSTGRVGAKVCKTVQQPTLQLGPDPVSLPRSAQLAQRPGTIVPQNEASSKLNKPKSSIGSIWADMACRKEPDLAICNQGLKKLKQQKKKKCNRGQDRGPSQPQVSPSKSSQNCGRVEGFDDVLLAKAKAELTQVDPTNQKEAQKTANPRTDPGTLSLTQKTGLSDAAPAVASSSGHQTSYKPQLDQIRLPKLALPKLALPKLAQAHSKTASTHPHLGMHSQMDTFTPLQAELRSAIVAISPLVTTDANPITRSLSVAEQCTLNNGQQSTGDISELAQPSLQTGPPISVISPRSQNEHRIVTPEVKTLDRQTLQARTGLNLDNRKRHVSRKDDLTCDTNDQPSPCKQAKMSPGRRLPESRSEFKHPMSEVIPSVSKVASQEPHRPVLSDLLEQVKTLRSQTNAKPLFASILTFLGQQGISLMPAIQAKCLTKNTSTKPLLLHHEEQLVAGIVEGGLLSKKSNTSMLLACLCRGVRSPPSSTSATPAVVVGAAFCRVVAALCRKMGLIDRVRIFCYDLLREGFPNVEELLLNVAVTWPTVLRRKEGSSSPIIAAMEIVAMQRLVLSASPQNLQAQEIIHYLSEICGWGIPDGNLPIVRCRQLVASIQDTNVTKLFNTGTPTQALTPKSYEIVKALELLAYHLGWQWTNNRLIREKLWPILKAWSHQVQAAHAATGPPTGSGQNKPAPTGIGHCVQSPADASACAAMKVIGDVAGLGLDSHKESVCELLKMLAAVLQQPSASVPWTVQVFTAEAVLCLSPSNPTFALEVTQKWRRQAQFAPPLRIEDKLCMLEKVVGAIHNVSK</sequence>
<proteinExistence type="predicted"/>
<feature type="compositionally biased region" description="Polar residues" evidence="2">
    <location>
        <begin position="618"/>
        <end position="627"/>
    </location>
</feature>
<feature type="compositionally biased region" description="Basic and acidic residues" evidence="2">
    <location>
        <begin position="370"/>
        <end position="384"/>
    </location>
</feature>
<dbReference type="OMA" id="SPCNFHA"/>
<feature type="compositionally biased region" description="Pro residues" evidence="2">
    <location>
        <begin position="1354"/>
        <end position="1366"/>
    </location>
</feature>
<keyword evidence="5" id="KW-1185">Reference proteome</keyword>
<feature type="compositionally biased region" description="Basic and acidic residues" evidence="2">
    <location>
        <begin position="399"/>
        <end position="410"/>
    </location>
</feature>
<feature type="compositionally biased region" description="Polar residues" evidence="2">
    <location>
        <begin position="1210"/>
        <end position="1236"/>
    </location>
</feature>
<dbReference type="EnsemblMetazoa" id="XM_038195057.1">
    <property type="protein sequence ID" value="XP_038050985.1"/>
    <property type="gene ID" value="LOC119724136"/>
</dbReference>
<feature type="compositionally biased region" description="Polar residues" evidence="2">
    <location>
        <begin position="1963"/>
        <end position="1976"/>
    </location>
</feature>
<feature type="compositionally biased region" description="Basic and acidic residues" evidence="2">
    <location>
        <begin position="727"/>
        <end position="746"/>
    </location>
</feature>
<feature type="region of interest" description="Disordered" evidence="2">
    <location>
        <begin position="1543"/>
        <end position="1680"/>
    </location>
</feature>
<feature type="compositionally biased region" description="Basic and acidic residues" evidence="2">
    <location>
        <begin position="1"/>
        <end position="11"/>
    </location>
</feature>
<feature type="region of interest" description="Disordered" evidence="2">
    <location>
        <begin position="1734"/>
        <end position="1790"/>
    </location>
</feature>
<feature type="compositionally biased region" description="Polar residues" evidence="2">
    <location>
        <begin position="456"/>
        <end position="471"/>
    </location>
</feature>
<feature type="region of interest" description="Disordered" evidence="2">
    <location>
        <begin position="2250"/>
        <end position="2282"/>
    </location>
</feature>
<dbReference type="RefSeq" id="XP_038050985.1">
    <property type="nucleotide sequence ID" value="XM_038195057.1"/>
</dbReference>
<dbReference type="Pfam" id="PF25817">
    <property type="entry name" value="ICE1_C"/>
    <property type="match status" value="2"/>
</dbReference>
<feature type="compositionally biased region" description="Basic and acidic residues" evidence="2">
    <location>
        <begin position="1239"/>
        <end position="1248"/>
    </location>
</feature>
<accession>A0A913ZIV8</accession>
<feature type="region of interest" description="Disordered" evidence="2">
    <location>
        <begin position="2008"/>
        <end position="2036"/>
    </location>
</feature>
<feature type="compositionally biased region" description="Polar residues" evidence="2">
    <location>
        <begin position="2055"/>
        <end position="2083"/>
    </location>
</feature>
<evidence type="ECO:0000313" key="4">
    <source>
        <dbReference type="EnsemblMetazoa" id="XP_038050985.1"/>
    </source>
</evidence>
<feature type="compositionally biased region" description="Low complexity" evidence="2">
    <location>
        <begin position="2020"/>
        <end position="2032"/>
    </location>
</feature>
<feature type="compositionally biased region" description="Polar residues" evidence="2">
    <location>
        <begin position="1778"/>
        <end position="1790"/>
    </location>
</feature>
<feature type="compositionally biased region" description="Basic and acidic residues" evidence="2">
    <location>
        <begin position="1645"/>
        <end position="1662"/>
    </location>
</feature>